<dbReference type="AlphaFoldDB" id="A0A918CWH8"/>
<feature type="signal peptide" evidence="1">
    <location>
        <begin position="1"/>
        <end position="22"/>
    </location>
</feature>
<comment type="caution">
    <text evidence="2">The sequence shown here is derived from an EMBL/GenBank/DDBJ whole genome shotgun (WGS) entry which is preliminary data.</text>
</comment>
<gene>
    <name evidence="2" type="ORF">GCM10011578_087120</name>
</gene>
<evidence type="ECO:0008006" key="4">
    <source>
        <dbReference type="Google" id="ProtNLM"/>
    </source>
</evidence>
<reference evidence="2" key="2">
    <citation type="submission" date="2020-09" db="EMBL/GenBank/DDBJ databases">
        <authorList>
            <person name="Sun Q."/>
            <person name="Zhou Y."/>
        </authorList>
    </citation>
    <scope>NUCLEOTIDE SEQUENCE</scope>
    <source>
        <strain evidence="2">CGMCC 4.7110</strain>
    </source>
</reference>
<keyword evidence="3" id="KW-1185">Reference proteome</keyword>
<sequence>MSRGPRIAGALAAALWTLTACGSDTAACELLAVVPQVSVTWKADTVPYGADADYRLCVGTHCASGAPLVYGDQVRVKVRLPEGFDERRPQVSLTLSGPKDGQRLTASRQVALRQTKEGCDQALTGALSLTADGRLRETG</sequence>
<dbReference type="RefSeq" id="WP_189268495.1">
    <property type="nucleotide sequence ID" value="NZ_BMML01000031.1"/>
</dbReference>
<dbReference type="EMBL" id="BMML01000031">
    <property type="protein sequence ID" value="GGN40007.1"/>
    <property type="molecule type" value="Genomic_DNA"/>
</dbReference>
<proteinExistence type="predicted"/>
<dbReference type="Proteomes" id="UP000653411">
    <property type="component" value="Unassembled WGS sequence"/>
</dbReference>
<accession>A0A918CWH8</accession>
<dbReference type="PROSITE" id="PS51257">
    <property type="entry name" value="PROKAR_LIPOPROTEIN"/>
    <property type="match status" value="1"/>
</dbReference>
<organism evidence="2 3">
    <name type="scientific">Streptomyces fuscichromogenes</name>
    <dbReference type="NCBI Taxonomy" id="1324013"/>
    <lineage>
        <taxon>Bacteria</taxon>
        <taxon>Bacillati</taxon>
        <taxon>Actinomycetota</taxon>
        <taxon>Actinomycetes</taxon>
        <taxon>Kitasatosporales</taxon>
        <taxon>Streptomycetaceae</taxon>
        <taxon>Streptomyces</taxon>
    </lineage>
</organism>
<evidence type="ECO:0000313" key="2">
    <source>
        <dbReference type="EMBL" id="GGN40007.1"/>
    </source>
</evidence>
<evidence type="ECO:0000313" key="3">
    <source>
        <dbReference type="Proteomes" id="UP000653411"/>
    </source>
</evidence>
<protein>
    <recommendedName>
        <fullName evidence="4">Lipoprotein</fullName>
    </recommendedName>
</protein>
<feature type="chain" id="PRO_5038592009" description="Lipoprotein" evidence="1">
    <location>
        <begin position="23"/>
        <end position="139"/>
    </location>
</feature>
<reference evidence="2" key="1">
    <citation type="journal article" date="2014" name="Int. J. Syst. Evol. Microbiol.">
        <title>Complete genome sequence of Corynebacterium casei LMG S-19264T (=DSM 44701T), isolated from a smear-ripened cheese.</title>
        <authorList>
            <consortium name="US DOE Joint Genome Institute (JGI-PGF)"/>
            <person name="Walter F."/>
            <person name="Albersmeier A."/>
            <person name="Kalinowski J."/>
            <person name="Ruckert C."/>
        </authorList>
    </citation>
    <scope>NUCLEOTIDE SEQUENCE</scope>
    <source>
        <strain evidence="2">CGMCC 4.7110</strain>
    </source>
</reference>
<evidence type="ECO:0000256" key="1">
    <source>
        <dbReference type="SAM" id="SignalP"/>
    </source>
</evidence>
<name>A0A918CWH8_9ACTN</name>
<keyword evidence="1" id="KW-0732">Signal</keyword>